<comment type="caution">
    <text evidence="8">The sequence shown here is derived from an EMBL/GenBank/DDBJ whole genome shotgun (WGS) entry which is preliminary data.</text>
</comment>
<evidence type="ECO:0000313" key="8">
    <source>
        <dbReference type="EMBL" id="OIQ69074.1"/>
    </source>
</evidence>
<dbReference type="InterPro" id="IPR020603">
    <property type="entry name" value="MraZ_dom"/>
</dbReference>
<dbReference type="GO" id="GO:2000143">
    <property type="term" value="P:negative regulation of DNA-templated transcription initiation"/>
    <property type="evidence" value="ECO:0007669"/>
    <property type="project" value="TreeGrafter"/>
</dbReference>
<evidence type="ECO:0000256" key="1">
    <source>
        <dbReference type="ARBA" id="ARBA00013860"/>
    </source>
</evidence>
<dbReference type="InterPro" id="IPR007159">
    <property type="entry name" value="SpoVT-AbrB_dom"/>
</dbReference>
<sequence>MGRGRRFGQWQQLDRRFSYRRVRNGTVIDKERGQVARIFRGEFNLKVDAKGRVSIPASFRRVLEAGDPDWREGQRPKFIIMYGDHRRKFLECFSMEAINEVDEQILALPRGSEERRVLERMTSGQSHQAEVDEDGRIVLPPKAREKIALDGEAVFVASSDTFQIWKPETYEADSVAETEAYLDQLPKNVDALSLLSRARGE</sequence>
<proteinExistence type="inferred from homology"/>
<dbReference type="InterPro" id="IPR037914">
    <property type="entry name" value="SpoVT-AbrB_sf"/>
</dbReference>
<dbReference type="GO" id="GO:0000976">
    <property type="term" value="F:transcription cis-regulatory region binding"/>
    <property type="evidence" value="ECO:0007669"/>
    <property type="project" value="TreeGrafter"/>
</dbReference>
<dbReference type="CDD" id="cd16320">
    <property type="entry name" value="MraZ_N"/>
    <property type="match status" value="1"/>
</dbReference>
<evidence type="ECO:0000256" key="4">
    <source>
        <dbReference type="ARBA" id="ARBA00023015"/>
    </source>
</evidence>
<dbReference type="PANTHER" id="PTHR34701">
    <property type="entry name" value="TRANSCRIPTIONAL REGULATOR MRAZ"/>
    <property type="match status" value="1"/>
</dbReference>
<keyword evidence="3" id="KW-0677">Repeat</keyword>
<dbReference type="InterPro" id="IPR035642">
    <property type="entry name" value="MraZ_N"/>
</dbReference>
<dbReference type="NCBIfam" id="NF001476">
    <property type="entry name" value="PRK00326.2-2"/>
    <property type="match status" value="1"/>
</dbReference>
<feature type="domain" description="SpoVT-AbrB" evidence="7">
    <location>
        <begin position="126"/>
        <end position="169"/>
    </location>
</feature>
<dbReference type="Gene3D" id="3.40.1550.20">
    <property type="entry name" value="Transcriptional regulator MraZ domain"/>
    <property type="match status" value="1"/>
</dbReference>
<evidence type="ECO:0000256" key="3">
    <source>
        <dbReference type="ARBA" id="ARBA00022737"/>
    </source>
</evidence>
<reference evidence="8" key="1">
    <citation type="submission" date="2016-10" db="EMBL/GenBank/DDBJ databases">
        <title>Sequence of Gallionella enrichment culture.</title>
        <authorList>
            <person name="Poehlein A."/>
            <person name="Muehling M."/>
            <person name="Daniel R."/>
        </authorList>
    </citation>
    <scope>NUCLEOTIDE SEQUENCE</scope>
</reference>
<dbReference type="HAMAP" id="MF_01008">
    <property type="entry name" value="MraZ"/>
    <property type="match status" value="1"/>
</dbReference>
<evidence type="ECO:0000256" key="5">
    <source>
        <dbReference type="ARBA" id="ARBA00023125"/>
    </source>
</evidence>
<keyword evidence="5" id="KW-0238">DNA-binding</keyword>
<keyword evidence="2" id="KW-0963">Cytoplasm</keyword>
<evidence type="ECO:0000256" key="6">
    <source>
        <dbReference type="ARBA" id="ARBA00023163"/>
    </source>
</evidence>
<dbReference type="InterPro" id="IPR003444">
    <property type="entry name" value="MraZ"/>
</dbReference>
<evidence type="ECO:0000256" key="2">
    <source>
        <dbReference type="ARBA" id="ARBA00022490"/>
    </source>
</evidence>
<dbReference type="InterPro" id="IPR035644">
    <property type="entry name" value="MraZ_C"/>
</dbReference>
<dbReference type="SUPFAM" id="SSF89447">
    <property type="entry name" value="AbrB/MazE/MraZ-like"/>
    <property type="match status" value="1"/>
</dbReference>
<dbReference type="PROSITE" id="PS51740">
    <property type="entry name" value="SPOVT_ABRB"/>
    <property type="match status" value="2"/>
</dbReference>
<protein>
    <recommendedName>
        <fullName evidence="1">Transcriptional regulator MraZ</fullName>
    </recommendedName>
</protein>
<feature type="domain" description="SpoVT-AbrB" evidence="7">
    <location>
        <begin position="42"/>
        <end position="100"/>
    </location>
</feature>
<organism evidence="8">
    <name type="scientific">mine drainage metagenome</name>
    <dbReference type="NCBI Taxonomy" id="410659"/>
    <lineage>
        <taxon>unclassified sequences</taxon>
        <taxon>metagenomes</taxon>
        <taxon>ecological metagenomes</taxon>
    </lineage>
</organism>
<keyword evidence="4" id="KW-0805">Transcription regulation</keyword>
<keyword evidence="6" id="KW-0804">Transcription</keyword>
<dbReference type="CDD" id="cd16321">
    <property type="entry name" value="MraZ_C"/>
    <property type="match status" value="1"/>
</dbReference>
<accession>A0A1J5PCX1</accession>
<gene>
    <name evidence="8" type="primary">mraZ_14</name>
    <name evidence="8" type="ORF">GALL_493270</name>
</gene>
<dbReference type="Pfam" id="PF02381">
    <property type="entry name" value="MraZ"/>
    <property type="match status" value="2"/>
</dbReference>
<dbReference type="GO" id="GO:0003700">
    <property type="term" value="F:DNA-binding transcription factor activity"/>
    <property type="evidence" value="ECO:0007669"/>
    <property type="project" value="InterPro"/>
</dbReference>
<evidence type="ECO:0000259" key="7">
    <source>
        <dbReference type="PROSITE" id="PS51740"/>
    </source>
</evidence>
<dbReference type="AlphaFoldDB" id="A0A1J5PCX1"/>
<name>A0A1J5PCX1_9ZZZZ</name>
<dbReference type="EMBL" id="MLJW01004932">
    <property type="protein sequence ID" value="OIQ69074.1"/>
    <property type="molecule type" value="Genomic_DNA"/>
</dbReference>
<dbReference type="InterPro" id="IPR038619">
    <property type="entry name" value="MraZ_sf"/>
</dbReference>
<dbReference type="PANTHER" id="PTHR34701:SF1">
    <property type="entry name" value="TRANSCRIPTIONAL REGULATOR MRAZ"/>
    <property type="match status" value="1"/>
</dbReference>